<keyword evidence="2" id="KW-0614">Plasmid</keyword>
<dbReference type="RefSeq" id="WP_331375616.1">
    <property type="nucleotide sequence ID" value="NZ_CP133151.1"/>
</dbReference>
<dbReference type="EMBL" id="CP133151">
    <property type="protein sequence ID" value="WVT06569.1"/>
    <property type="molecule type" value="Genomic_DNA"/>
</dbReference>
<evidence type="ECO:0000313" key="2">
    <source>
        <dbReference type="EMBL" id="WVT06569.1"/>
    </source>
</evidence>
<evidence type="ECO:0000313" key="3">
    <source>
        <dbReference type="Proteomes" id="UP001432360"/>
    </source>
</evidence>
<reference evidence="2" key="1">
    <citation type="submission" date="2023-08" db="EMBL/GenBank/DDBJ databases">
        <title>Complete genome sequence of Sinorhizobium chiapanecum ITTG S70 isolated from Acaciella angustissima nodules in Chiapas-Mexico.</title>
        <authorList>
            <person name="Rincon-Rosales R."/>
            <person name="Rogel M.A."/>
            <person name="Rincon-Medina C.I."/>
            <person name="Guerrero G."/>
            <person name="Manzano-Gomez L.A."/>
            <person name="Lopez-Lopez A."/>
            <person name="Rincon Molina F.A."/>
            <person name="Martinez-Romero E."/>
        </authorList>
    </citation>
    <scope>NUCLEOTIDE SEQUENCE</scope>
    <source>
        <strain evidence="2">ITTG S70</strain>
        <plasmid evidence="2">pSchITTGS70c</plasmid>
    </source>
</reference>
<dbReference type="Pfam" id="PF18753">
    <property type="entry name" value="Nmad2"/>
    <property type="match status" value="1"/>
</dbReference>
<proteinExistence type="predicted"/>
<name>A0ABZ2BGF2_9HYPH</name>
<geneLocation type="plasmid" evidence="2 3">
    <name>pSchITTGS70c</name>
</geneLocation>
<protein>
    <recommendedName>
        <fullName evidence="1">Nucleotide modification associated domain-containing protein</fullName>
    </recommendedName>
</protein>
<keyword evidence="3" id="KW-1185">Reference proteome</keyword>
<accession>A0ABZ2BGF2</accession>
<gene>
    <name evidence="2" type="ORF">RB548_22930</name>
</gene>
<sequence length="216" mass="24123">MASVYLYAVSYDLGFAPNPFGGLCTLACCKPNIRAKAQADDWVIGMTGVKTKPALRCVFAMVVSGATTFDDYWTAPEYQSRRPVRNGTPKKLVGDNIYHRDSRASPWLQENSVHSKLDGTQCPLNTAHDTRINRVLLSDLFVYFGASAPAMPQAIRDAIGYSKNSRDYRRFDAAKVKPLLDWLEPQVVAQRNKVLAPPIDFVSSSKRYSPTLQRMI</sequence>
<evidence type="ECO:0000259" key="1">
    <source>
        <dbReference type="Pfam" id="PF18753"/>
    </source>
</evidence>
<dbReference type="InterPro" id="IPR041180">
    <property type="entry name" value="Nmad2"/>
</dbReference>
<feature type="domain" description="Nucleotide modification associated" evidence="1">
    <location>
        <begin position="1"/>
        <end position="204"/>
    </location>
</feature>
<organism evidence="2 3">
    <name type="scientific">Sinorhizobium chiapasense</name>
    <dbReference type="NCBI Taxonomy" id="501572"/>
    <lineage>
        <taxon>Bacteria</taxon>
        <taxon>Pseudomonadati</taxon>
        <taxon>Pseudomonadota</taxon>
        <taxon>Alphaproteobacteria</taxon>
        <taxon>Hyphomicrobiales</taxon>
        <taxon>Rhizobiaceae</taxon>
        <taxon>Sinorhizobium/Ensifer group</taxon>
        <taxon>Sinorhizobium</taxon>
    </lineage>
</organism>
<dbReference type="Proteomes" id="UP001432360">
    <property type="component" value="Plasmid pSchITTGS70c"/>
</dbReference>